<dbReference type="Pfam" id="PF03721">
    <property type="entry name" value="UDPG_MGDP_dh_N"/>
    <property type="match status" value="1"/>
</dbReference>
<reference evidence="6" key="1">
    <citation type="submission" date="2017-02" db="EMBL/GenBank/DDBJ databases">
        <title>Comparative genomics and description of representatives of a novel lineage of planctomycetes thriving in anoxic sediments.</title>
        <authorList>
            <person name="Spring S."/>
            <person name="Bunk B."/>
            <person name="Sproer C."/>
        </authorList>
    </citation>
    <scope>NUCLEOTIDE SEQUENCE [LARGE SCALE GENOMIC DNA]</scope>
    <source>
        <strain evidence="6">SM-Chi-D1</strain>
    </source>
</reference>
<proteinExistence type="inferred from homology"/>
<keyword evidence="6" id="KW-1185">Reference proteome</keyword>
<dbReference type="InterPro" id="IPR036220">
    <property type="entry name" value="UDP-Glc/GDP-Man_DH_C_sf"/>
</dbReference>
<dbReference type="SUPFAM" id="SSF48179">
    <property type="entry name" value="6-phosphogluconate dehydrogenase C-terminal domain-like"/>
    <property type="match status" value="1"/>
</dbReference>
<keyword evidence="2" id="KW-0520">NAD</keyword>
<dbReference type="PIRSF" id="PIRSF500136">
    <property type="entry name" value="UDP_ManNAc_DH"/>
    <property type="match status" value="1"/>
</dbReference>
<dbReference type="AlphaFoldDB" id="A0A1Q2MFU2"/>
<evidence type="ECO:0000313" key="6">
    <source>
        <dbReference type="Proteomes" id="UP000188181"/>
    </source>
</evidence>
<dbReference type="RefSeq" id="WP_146683686.1">
    <property type="nucleotide sequence ID" value="NZ_CP019646.1"/>
</dbReference>
<comment type="similarity">
    <text evidence="3">Belongs to the UDP-glucose/GDP-mannose dehydrogenase family.</text>
</comment>
<dbReference type="Gene3D" id="3.40.50.720">
    <property type="entry name" value="NAD(P)-binding Rossmann-like Domain"/>
    <property type="match status" value="2"/>
</dbReference>
<protein>
    <submittedName>
        <fullName evidence="5">UDP-N-acetyl-D-glucosamine 6-dehydrogenase</fullName>
        <ecNumber evidence="5">1.1.1.136</ecNumber>
    </submittedName>
</protein>
<dbReference type="OrthoDB" id="9803238at2"/>
<dbReference type="EMBL" id="CP019646">
    <property type="protein sequence ID" value="AQQ71519.1"/>
    <property type="molecule type" value="Genomic_DNA"/>
</dbReference>
<dbReference type="Proteomes" id="UP000188181">
    <property type="component" value="Chromosome"/>
</dbReference>
<dbReference type="SMART" id="SM00984">
    <property type="entry name" value="UDPG_MGDP_dh_C"/>
    <property type="match status" value="1"/>
</dbReference>
<dbReference type="Pfam" id="PF00984">
    <property type="entry name" value="UDPG_MGDP_dh"/>
    <property type="match status" value="1"/>
</dbReference>
<name>A0A1Q2MFU2_9BACT</name>
<dbReference type="InterPro" id="IPR036291">
    <property type="entry name" value="NAD(P)-bd_dom_sf"/>
</dbReference>
<evidence type="ECO:0000259" key="4">
    <source>
        <dbReference type="SMART" id="SM00984"/>
    </source>
</evidence>
<dbReference type="PANTHER" id="PTHR43491">
    <property type="entry name" value="UDP-N-ACETYL-D-MANNOSAMINE DEHYDROGENASE"/>
    <property type="match status" value="1"/>
</dbReference>
<dbReference type="STRING" id="1851148.SMSP2_01893"/>
<dbReference type="NCBIfam" id="TIGR03026">
    <property type="entry name" value="NDP-sugDHase"/>
    <property type="match status" value="1"/>
</dbReference>
<dbReference type="InterPro" id="IPR001732">
    <property type="entry name" value="UDP-Glc/GDP-Man_DH_N"/>
</dbReference>
<evidence type="ECO:0000256" key="1">
    <source>
        <dbReference type="ARBA" id="ARBA00023002"/>
    </source>
</evidence>
<dbReference type="GO" id="GO:0016628">
    <property type="term" value="F:oxidoreductase activity, acting on the CH-CH group of donors, NAD or NADP as acceptor"/>
    <property type="evidence" value="ECO:0007669"/>
    <property type="project" value="InterPro"/>
</dbReference>
<dbReference type="PIRSF" id="PIRSF000124">
    <property type="entry name" value="UDPglc_GDPman_dh"/>
    <property type="match status" value="1"/>
</dbReference>
<dbReference type="InterPro" id="IPR014027">
    <property type="entry name" value="UDP-Glc/GDP-Man_DH_C"/>
</dbReference>
<dbReference type="PANTHER" id="PTHR43491:SF1">
    <property type="entry name" value="UDP-N-ACETYL-D-MANNOSAMINE DEHYDROGENASE"/>
    <property type="match status" value="1"/>
</dbReference>
<dbReference type="SUPFAM" id="SSF51735">
    <property type="entry name" value="NAD(P)-binding Rossmann-fold domains"/>
    <property type="match status" value="1"/>
</dbReference>
<dbReference type="Pfam" id="PF03720">
    <property type="entry name" value="UDPG_MGDP_dh_C"/>
    <property type="match status" value="1"/>
</dbReference>
<evidence type="ECO:0000313" key="5">
    <source>
        <dbReference type="EMBL" id="AQQ71519.1"/>
    </source>
</evidence>
<dbReference type="GO" id="GO:0051287">
    <property type="term" value="F:NAD binding"/>
    <property type="evidence" value="ECO:0007669"/>
    <property type="project" value="InterPro"/>
</dbReference>
<dbReference type="KEGG" id="pbas:SMSP2_01893"/>
<dbReference type="InterPro" id="IPR028359">
    <property type="entry name" value="UDP_ManNAc/GlcNAc_DH"/>
</dbReference>
<gene>
    <name evidence="5" type="primary">wbpA</name>
    <name evidence="5" type="ORF">SMSP2_01893</name>
</gene>
<dbReference type="InterPro" id="IPR014026">
    <property type="entry name" value="UDP-Glc/GDP-Man_DH_dimer"/>
</dbReference>
<organism evidence="5 6">
    <name type="scientific">Limihaloglobus sulfuriphilus</name>
    <dbReference type="NCBI Taxonomy" id="1851148"/>
    <lineage>
        <taxon>Bacteria</taxon>
        <taxon>Pseudomonadati</taxon>
        <taxon>Planctomycetota</taxon>
        <taxon>Phycisphaerae</taxon>
        <taxon>Sedimentisphaerales</taxon>
        <taxon>Sedimentisphaeraceae</taxon>
        <taxon>Limihaloglobus</taxon>
    </lineage>
</organism>
<dbReference type="InterPro" id="IPR017476">
    <property type="entry name" value="UDP-Glc/GDP-Man"/>
</dbReference>
<dbReference type="EC" id="1.1.1.136" evidence="5"/>
<dbReference type="SUPFAM" id="SSF52413">
    <property type="entry name" value="UDP-glucose/GDP-mannose dehydrogenase C-terminal domain"/>
    <property type="match status" value="1"/>
</dbReference>
<feature type="domain" description="UDP-glucose/GDP-mannose dehydrogenase C-terminal" evidence="4">
    <location>
        <begin position="316"/>
        <end position="414"/>
    </location>
</feature>
<dbReference type="GO" id="GO:0047004">
    <property type="term" value="F:UDP-N-acetylglucosamine 6-dehydrogenase activity"/>
    <property type="evidence" value="ECO:0007669"/>
    <property type="project" value="UniProtKB-EC"/>
</dbReference>
<keyword evidence="1 5" id="KW-0560">Oxidoreductase</keyword>
<dbReference type="GO" id="GO:0000271">
    <property type="term" value="P:polysaccharide biosynthetic process"/>
    <property type="evidence" value="ECO:0007669"/>
    <property type="project" value="InterPro"/>
</dbReference>
<dbReference type="InterPro" id="IPR008927">
    <property type="entry name" value="6-PGluconate_DH-like_C_sf"/>
</dbReference>
<sequence>MQVGIVGLGYVGLPLAREFVGGGVDVIGFDINDVNVKRINAGKSPLKHIPDEHVSEMAKSKLFKATTDMKQLSKPDAILICVPTPLTENREPDMTYVATTCETISKYLRKGQLVVLESTTYPGTTRELMQPILEKSGLKAGKDFYMAYSPEREDPGNKSFRTGTIAKVVGGLDKKSLDMAMEVYRPAIEHLVPVSSCDVAEAAKIVENTYRCINIAMVNELKMLFDRMGIDVWEVIDAAKTKPFGFQAFYPGPGLGGHCIPIDPFYLTWRARQYGMPTKFIELAGEINTDMPSYVVARTMDALNEHKKSLKGSKVLLLGLAYKKDIDDVRESPSMELIELLVDKGAKVDYNDPYIPKTPKMRMYNLGMKSKPLTEKSLAGYDAVLIATDHSDYDYKWIVKNAKLVVDTRNATKEVKTGRKKIFKA</sequence>
<evidence type="ECO:0000256" key="2">
    <source>
        <dbReference type="ARBA" id="ARBA00023027"/>
    </source>
</evidence>
<evidence type="ECO:0000256" key="3">
    <source>
        <dbReference type="PIRNR" id="PIRNR000124"/>
    </source>
</evidence>
<accession>A0A1Q2MFU2</accession>